<dbReference type="EMBL" id="CP040820">
    <property type="protein sequence ID" value="QDL94485.1"/>
    <property type="molecule type" value="Genomic_DNA"/>
</dbReference>
<dbReference type="PROSITE" id="PS51677">
    <property type="entry name" value="NODB"/>
    <property type="match status" value="1"/>
</dbReference>
<dbReference type="InterPro" id="IPR011330">
    <property type="entry name" value="Glyco_hydro/deAcase_b/a-brl"/>
</dbReference>
<dbReference type="PANTHER" id="PTHR43123:SF4">
    <property type="entry name" value="POLYSACCHARIDE DEACETYLASE"/>
    <property type="match status" value="1"/>
</dbReference>
<gene>
    <name evidence="7" type="ORF">FDP22_21715</name>
</gene>
<evidence type="ECO:0000256" key="3">
    <source>
        <dbReference type="ARBA" id="ARBA00020071"/>
    </source>
</evidence>
<feature type="compositionally biased region" description="Basic and acidic residues" evidence="5">
    <location>
        <begin position="1"/>
        <end position="10"/>
    </location>
</feature>
<dbReference type="RefSeq" id="WP_138576289.1">
    <property type="nucleotide sequence ID" value="NZ_CP040820.1"/>
</dbReference>
<evidence type="ECO:0000256" key="1">
    <source>
        <dbReference type="ARBA" id="ARBA00003236"/>
    </source>
</evidence>
<dbReference type="OrthoDB" id="9787041at2"/>
<evidence type="ECO:0000313" key="7">
    <source>
        <dbReference type="EMBL" id="QDL94485.1"/>
    </source>
</evidence>
<proteinExistence type="inferred from homology"/>
<evidence type="ECO:0000256" key="5">
    <source>
        <dbReference type="SAM" id="MobiDB-lite"/>
    </source>
</evidence>
<evidence type="ECO:0000256" key="4">
    <source>
        <dbReference type="ARBA" id="ARBA00032976"/>
    </source>
</evidence>
<dbReference type="KEGG" id="ppru:FDP22_21715"/>
<keyword evidence="7" id="KW-0614">Plasmid</keyword>
<dbReference type="InterPro" id="IPR002509">
    <property type="entry name" value="NODB_dom"/>
</dbReference>
<dbReference type="GO" id="GO:0005975">
    <property type="term" value="P:carbohydrate metabolic process"/>
    <property type="evidence" value="ECO:0007669"/>
    <property type="project" value="InterPro"/>
</dbReference>
<dbReference type="AlphaFoldDB" id="A0A5B8G185"/>
<organism evidence="7 8">
    <name type="scientific">Paroceanicella profunda</name>
    <dbReference type="NCBI Taxonomy" id="2579971"/>
    <lineage>
        <taxon>Bacteria</taxon>
        <taxon>Pseudomonadati</taxon>
        <taxon>Pseudomonadota</taxon>
        <taxon>Alphaproteobacteria</taxon>
        <taxon>Rhodobacterales</taxon>
        <taxon>Paracoccaceae</taxon>
        <taxon>Paroceanicella</taxon>
    </lineage>
</organism>
<comment type="function">
    <text evidence="1">Is involved in generating a small heat-stable compound (Nod), an acylated oligomer of N-acetylglucosamine, that stimulates mitosis in various plant protoplasts.</text>
</comment>
<dbReference type="Proteomes" id="UP000305888">
    <property type="component" value="Plasmid pD4M1B"/>
</dbReference>
<evidence type="ECO:0000256" key="2">
    <source>
        <dbReference type="ARBA" id="ARBA00010973"/>
    </source>
</evidence>
<dbReference type="Pfam" id="PF01522">
    <property type="entry name" value="Polysacc_deac_1"/>
    <property type="match status" value="1"/>
</dbReference>
<feature type="domain" description="NodB homology" evidence="6">
    <location>
        <begin position="67"/>
        <end position="282"/>
    </location>
</feature>
<dbReference type="GO" id="GO:0016810">
    <property type="term" value="F:hydrolase activity, acting on carbon-nitrogen (but not peptide) bonds"/>
    <property type="evidence" value="ECO:0007669"/>
    <property type="project" value="InterPro"/>
</dbReference>
<accession>A0A5B8G185</accession>
<name>A0A5B8G185_9RHOB</name>
<feature type="region of interest" description="Disordered" evidence="5">
    <location>
        <begin position="1"/>
        <end position="21"/>
    </location>
</feature>
<reference evidence="7 8" key="1">
    <citation type="submission" date="2019-06" db="EMBL/GenBank/DDBJ databases">
        <title>Genome sequence of Rhodobacteraceae bacterium D4M1.</title>
        <authorList>
            <person name="Cao J."/>
        </authorList>
    </citation>
    <scope>NUCLEOTIDE SEQUENCE [LARGE SCALE GENOMIC DNA]</scope>
    <source>
        <strain evidence="7 8">D4M1</strain>
        <plasmid evidence="8">pd4m1b</plasmid>
    </source>
</reference>
<geneLocation type="plasmid" evidence="8">
    <name>pd4m1b</name>
</geneLocation>
<dbReference type="PANTHER" id="PTHR43123">
    <property type="entry name" value="POLYSACCHARIDE DEACETYLASE-RELATED"/>
    <property type="match status" value="1"/>
</dbReference>
<evidence type="ECO:0000259" key="6">
    <source>
        <dbReference type="PROSITE" id="PS51677"/>
    </source>
</evidence>
<protein>
    <recommendedName>
        <fullName evidence="3">Chitooligosaccharide deacetylase</fullName>
    </recommendedName>
    <alternativeName>
        <fullName evidence="4">Nodulation protein B</fullName>
    </alternativeName>
</protein>
<dbReference type="Gene3D" id="3.20.20.370">
    <property type="entry name" value="Glycoside hydrolase/deacetylase"/>
    <property type="match status" value="1"/>
</dbReference>
<evidence type="ECO:0000313" key="8">
    <source>
        <dbReference type="Proteomes" id="UP000305888"/>
    </source>
</evidence>
<sequence length="300" mass="33045">MSDHLTRDFRGYGATPPDPQWPGGARLALNFVVNIEEGSEPSVPDGDPASEQGLVEAGGDPIPGRNLAAETMFEYGSRVGFWRIARLFSQAGLPATAMACGLALERNPEICAWLRASDWDACAHGWRWEHHRLLSREEEAARIARTVAAFEQHLGAAPAGWYCRYGPGLATRELVVAQGGFLYDSDAYNDELPYWTEVNGTQHLVVPYSLSTNDAKFMRGGIATARQFFELLHDSVEMLCAEPHPKMLSVGLHLRVAGHPGRAAGLKRFLDHVAARQDVWVCRRSDIARHWRAVHPAPGG</sequence>
<keyword evidence="8" id="KW-1185">Reference proteome</keyword>
<dbReference type="SUPFAM" id="SSF88713">
    <property type="entry name" value="Glycoside hydrolase/deacetylase"/>
    <property type="match status" value="1"/>
</dbReference>
<comment type="similarity">
    <text evidence="2">Belongs to the polysaccharide deacetylase family.</text>
</comment>